<feature type="region of interest" description="Disordered" evidence="1">
    <location>
        <begin position="425"/>
        <end position="456"/>
    </location>
</feature>
<dbReference type="EMBL" id="GL870881">
    <property type="protein sequence ID" value="EIJ87553.1"/>
    <property type="molecule type" value="Genomic_DNA"/>
</dbReference>
<protein>
    <submittedName>
        <fullName evidence="2">Uncharacterized protein</fullName>
    </submittedName>
</protein>
<reference evidence="2" key="1">
    <citation type="submission" date="2011-01" db="EMBL/GenBank/DDBJ databases">
        <title>The Genome Sequence of Nematocida parisii strain ERTm3.</title>
        <authorList>
            <consortium name="The Broad Institute Genome Sequencing Platform"/>
            <consortium name="The Broad Institute Genome Sequencing Center for Infectious Disease"/>
            <person name="Cuomo C."/>
            <person name="Troemel E."/>
            <person name="Young S.K."/>
            <person name="Zeng Q."/>
            <person name="Gargeya S."/>
            <person name="Fitzgerald M."/>
            <person name="Haas B."/>
            <person name="Abouelleil A."/>
            <person name="Alvarado L."/>
            <person name="Arachchi H.M."/>
            <person name="Berlin A."/>
            <person name="Chapman S.B."/>
            <person name="Gearin G."/>
            <person name="Goldberg J."/>
            <person name="Griggs A."/>
            <person name="Gujja S."/>
            <person name="Hansen M."/>
            <person name="Heiman D."/>
            <person name="Howarth C."/>
            <person name="Larimer J."/>
            <person name="Lui A."/>
            <person name="MacDonald P.J.P."/>
            <person name="McCowen C."/>
            <person name="Montmayeur A."/>
            <person name="Murphy C."/>
            <person name="Neiman D."/>
            <person name="Pearson M."/>
            <person name="Priest M."/>
            <person name="Roberts A."/>
            <person name="Saif S."/>
            <person name="Shea T."/>
            <person name="Sisk P."/>
            <person name="Stolte C."/>
            <person name="Sykes S."/>
            <person name="Wortman J."/>
            <person name="Nusbaum C."/>
            <person name="Birren B."/>
        </authorList>
    </citation>
    <scope>NUCLEOTIDE SEQUENCE</scope>
    <source>
        <strain evidence="2">ERTm3</strain>
    </source>
</reference>
<dbReference type="InParanoid" id="I3EEA6"/>
<evidence type="ECO:0000313" key="2">
    <source>
        <dbReference type="EMBL" id="EIJ87553.1"/>
    </source>
</evidence>
<dbReference type="OMA" id="INNIAMC"/>
<gene>
    <name evidence="2" type="ORF">NEQG_02100</name>
</gene>
<feature type="compositionally biased region" description="Basic and acidic residues" evidence="1">
    <location>
        <begin position="425"/>
        <end position="442"/>
    </location>
</feature>
<dbReference type="VEuPathDB" id="MicrosporidiaDB:NEQG_02100"/>
<dbReference type="Proteomes" id="UP000002872">
    <property type="component" value="Unassembled WGS sequence"/>
</dbReference>
<dbReference type="HOGENOM" id="CLU_472586_0_0_1"/>
<organism evidence="2 3">
    <name type="scientific">Nematocida parisii (strain ERTm3)</name>
    <name type="common">Nematode killer fungus</name>
    <dbReference type="NCBI Taxonomy" id="935791"/>
    <lineage>
        <taxon>Eukaryota</taxon>
        <taxon>Fungi</taxon>
        <taxon>Fungi incertae sedis</taxon>
        <taxon>Microsporidia</taxon>
        <taxon>Nematocida</taxon>
    </lineage>
</organism>
<evidence type="ECO:0000313" key="3">
    <source>
        <dbReference type="Proteomes" id="UP000002872"/>
    </source>
</evidence>
<accession>I3EEA6</accession>
<dbReference type="AlphaFoldDB" id="I3EEA6"/>
<evidence type="ECO:0000256" key="1">
    <source>
        <dbReference type="SAM" id="MobiDB-lite"/>
    </source>
</evidence>
<name>I3EEA6_NEMP3</name>
<dbReference type="OrthoDB" id="2192450at2759"/>
<sequence>MHPNPSNKTSSKEKDVILNRQNVIVSLLKANQSYKSLKNNQLSMNINEIEKTLEDFCVGKNIKGLKLSSKSLSALRYSASLALFLHKMQMPIGTSILNEIEMIRDITEAAVNSEEISTLIKNGASTTIAISKIRQNIESSEMQEDRKARKQEIISKYKKGTSTVIENMVKSLDDIIAKINSEIPVLDKTKLKTPNQYDISSANATKKNSSPSSIYFATCGPIIFKPSTSSSDSKNTIDLTKEIKVETTEKTIIDINGFLDKYMLSSSTNEKKQSLIKEMLFKQLNVKARKESSIKTTGPSCSVKKQNDENSIYFIDMDKINNIAMCIFKELENRMNEINTNEKGMLEESVHRVCVAIRFIMTRCSFISINQHNTLSLIREKTKSQFVIGYSKVADIKPDASSPSQNLIDDQIVYFNMLDKYSKPASVDKKPAKGDKSAHTLQDDIAASTDKNSSSVSIEEYDVLKNNVLKPYEKHQSEKEKRALF</sequence>
<proteinExistence type="predicted"/>
<keyword evidence="3" id="KW-1185">Reference proteome</keyword>